<proteinExistence type="predicted"/>
<dbReference type="PROSITE" id="PS50956">
    <property type="entry name" value="HTH_ASNC_2"/>
    <property type="match status" value="1"/>
</dbReference>
<dbReference type="EMBL" id="CP041217">
    <property type="protein sequence ID" value="QDH21491.1"/>
    <property type="molecule type" value="Genomic_DNA"/>
</dbReference>
<dbReference type="PRINTS" id="PR00033">
    <property type="entry name" value="HTHASNC"/>
</dbReference>
<dbReference type="InterPro" id="IPR019887">
    <property type="entry name" value="Tscrpt_reg_AsnC/Lrp_C"/>
</dbReference>
<dbReference type="Gene3D" id="1.10.10.10">
    <property type="entry name" value="Winged helix-like DNA-binding domain superfamily/Winged helix DNA-binding domain"/>
    <property type="match status" value="1"/>
</dbReference>
<evidence type="ECO:0000313" key="6">
    <source>
        <dbReference type="Proteomes" id="UP000316968"/>
    </source>
</evidence>
<sequence length="155" mass="17205">MDALDVKILRLLQQNARMNVTSLSQELSLSRPSVAERLHRLEERGVIEGYMARVSPQAVGRDTRLVLQISDLRIPAQQFERWAQSEPDIVECHRVTGNASYFLQAAVAGTPGLKELVDRLMDFGSVQTSVVLASPVASRPMLPPNAAELEQSRQL</sequence>
<dbReference type="OrthoDB" id="34294at2"/>
<dbReference type="SMART" id="SM00344">
    <property type="entry name" value="HTH_ASNC"/>
    <property type="match status" value="1"/>
</dbReference>
<dbReference type="GO" id="GO:0043565">
    <property type="term" value="F:sequence-specific DNA binding"/>
    <property type="evidence" value="ECO:0007669"/>
    <property type="project" value="InterPro"/>
</dbReference>
<gene>
    <name evidence="5" type="ORF">FFV09_11970</name>
</gene>
<dbReference type="SUPFAM" id="SSF54909">
    <property type="entry name" value="Dimeric alpha+beta barrel"/>
    <property type="match status" value="1"/>
</dbReference>
<dbReference type="AlphaFoldDB" id="A0A4Y6UYR5"/>
<evidence type="ECO:0000256" key="2">
    <source>
        <dbReference type="ARBA" id="ARBA00023125"/>
    </source>
</evidence>
<protein>
    <submittedName>
        <fullName evidence="5">Lrp/AsnC family transcriptional regulator</fullName>
    </submittedName>
</protein>
<keyword evidence="6" id="KW-1185">Reference proteome</keyword>
<dbReference type="SUPFAM" id="SSF46785">
    <property type="entry name" value="Winged helix' DNA-binding domain"/>
    <property type="match status" value="1"/>
</dbReference>
<dbReference type="InterPro" id="IPR011991">
    <property type="entry name" value="ArsR-like_HTH"/>
</dbReference>
<keyword evidence="3" id="KW-0804">Transcription</keyword>
<dbReference type="KEGG" id="saca:FFV09_11970"/>
<accession>A0A4Y6UYR5</accession>
<reference evidence="5 6" key="1">
    <citation type="submission" date="2019-06" db="EMBL/GenBank/DDBJ databases">
        <title>Saccharibacillus brassicae sp. nov., an endophytic bacterium isolated from Chinese cabbage seeds (Brassica pekinensis).</title>
        <authorList>
            <person name="Jiang L."/>
            <person name="Lee J."/>
            <person name="Kim S.W."/>
        </authorList>
    </citation>
    <scope>NUCLEOTIDE SEQUENCE [LARGE SCALE GENOMIC DNA]</scope>
    <source>
        <strain evidence="6">KCTC 43072 / ATSA2</strain>
    </source>
</reference>
<dbReference type="InterPro" id="IPR000485">
    <property type="entry name" value="AsnC-type_HTH_dom"/>
</dbReference>
<dbReference type="InterPro" id="IPR019888">
    <property type="entry name" value="Tscrpt_reg_AsnC-like"/>
</dbReference>
<name>A0A4Y6UYR5_SACBS</name>
<dbReference type="CDD" id="cd00090">
    <property type="entry name" value="HTH_ARSR"/>
    <property type="match status" value="1"/>
</dbReference>
<dbReference type="PANTHER" id="PTHR30154">
    <property type="entry name" value="LEUCINE-RESPONSIVE REGULATORY PROTEIN"/>
    <property type="match status" value="1"/>
</dbReference>
<dbReference type="GO" id="GO:0043200">
    <property type="term" value="P:response to amino acid"/>
    <property type="evidence" value="ECO:0007669"/>
    <property type="project" value="TreeGrafter"/>
</dbReference>
<dbReference type="Pfam" id="PF13404">
    <property type="entry name" value="HTH_AsnC-type"/>
    <property type="match status" value="1"/>
</dbReference>
<evidence type="ECO:0000259" key="4">
    <source>
        <dbReference type="PROSITE" id="PS50956"/>
    </source>
</evidence>
<dbReference type="InterPro" id="IPR036390">
    <property type="entry name" value="WH_DNA-bd_sf"/>
</dbReference>
<evidence type="ECO:0000256" key="3">
    <source>
        <dbReference type="ARBA" id="ARBA00023163"/>
    </source>
</evidence>
<evidence type="ECO:0000256" key="1">
    <source>
        <dbReference type="ARBA" id="ARBA00023015"/>
    </source>
</evidence>
<dbReference type="Proteomes" id="UP000316968">
    <property type="component" value="Chromosome"/>
</dbReference>
<evidence type="ECO:0000313" key="5">
    <source>
        <dbReference type="EMBL" id="QDH21491.1"/>
    </source>
</evidence>
<dbReference type="Gene3D" id="3.30.70.920">
    <property type="match status" value="1"/>
</dbReference>
<dbReference type="InterPro" id="IPR036388">
    <property type="entry name" value="WH-like_DNA-bd_sf"/>
</dbReference>
<keyword evidence="2" id="KW-0238">DNA-binding</keyword>
<feature type="domain" description="HTH asnC-type" evidence="4">
    <location>
        <begin position="1"/>
        <end position="62"/>
    </location>
</feature>
<keyword evidence="1" id="KW-0805">Transcription regulation</keyword>
<dbReference type="PANTHER" id="PTHR30154:SF53">
    <property type="entry name" value="HTH-TYPE TRANSCRIPTIONAL REGULATOR LRPC"/>
    <property type="match status" value="1"/>
</dbReference>
<dbReference type="Pfam" id="PF01037">
    <property type="entry name" value="AsnC_trans_reg"/>
    <property type="match status" value="1"/>
</dbReference>
<organism evidence="5 6">
    <name type="scientific">Saccharibacillus brassicae</name>
    <dbReference type="NCBI Taxonomy" id="2583377"/>
    <lineage>
        <taxon>Bacteria</taxon>
        <taxon>Bacillati</taxon>
        <taxon>Bacillota</taxon>
        <taxon>Bacilli</taxon>
        <taxon>Bacillales</taxon>
        <taxon>Paenibacillaceae</taxon>
        <taxon>Saccharibacillus</taxon>
    </lineage>
</organism>
<dbReference type="GO" id="GO:0005829">
    <property type="term" value="C:cytosol"/>
    <property type="evidence" value="ECO:0007669"/>
    <property type="project" value="TreeGrafter"/>
</dbReference>
<dbReference type="InterPro" id="IPR011008">
    <property type="entry name" value="Dimeric_a/b-barrel"/>
</dbReference>
<dbReference type="RefSeq" id="WP_141448036.1">
    <property type="nucleotide sequence ID" value="NZ_CBCSAZ010000007.1"/>
</dbReference>